<dbReference type="AlphaFoldDB" id="A0A292YNK2"/>
<keyword evidence="2" id="KW-1185">Reference proteome</keyword>
<accession>A0A292YNK2</accession>
<dbReference type="EMBL" id="BDUF01000044">
    <property type="protein sequence ID" value="GAX90040.1"/>
    <property type="molecule type" value="Genomic_DNA"/>
</dbReference>
<dbReference type="Gene3D" id="3.60.110.10">
    <property type="entry name" value="Carbon-nitrogen hydrolase"/>
    <property type="match status" value="1"/>
</dbReference>
<sequence length="124" mass="14284">MSTIKTSINSYFGYSNVVNFDGSIIAECDGTPDQVTYALLSISAIRDARMNWTAENHLFNLNHRGYAAYGLAEGDSRCPYDYIYAWANQPENFKDQTEKITRPYPVPSDEKERKYRLIKRRGIQ</sequence>
<gene>
    <name evidence="1" type="ORF">EFBL_1666</name>
</gene>
<evidence type="ECO:0000313" key="2">
    <source>
        <dbReference type="Proteomes" id="UP000217785"/>
    </source>
</evidence>
<dbReference type="OrthoDB" id="9811121at2"/>
<dbReference type="Proteomes" id="UP000217785">
    <property type="component" value="Unassembled WGS sequence"/>
</dbReference>
<comment type="caution">
    <text evidence="1">The sequence shown here is derived from an EMBL/GenBank/DDBJ whole genome shotgun (WGS) entry which is preliminary data.</text>
</comment>
<reference evidence="2" key="1">
    <citation type="submission" date="2017-07" db="EMBL/GenBank/DDBJ databases">
        <title>Draft genome sequence of Effusibacillus lacus strain skLN1.</title>
        <authorList>
            <person name="Watanabe M."/>
            <person name="Kojima H."/>
            <person name="Fukui M."/>
        </authorList>
    </citation>
    <scope>NUCLEOTIDE SEQUENCE [LARGE SCALE GENOMIC DNA]</scope>
    <source>
        <strain evidence="2">skLN1</strain>
    </source>
</reference>
<evidence type="ECO:0000313" key="1">
    <source>
        <dbReference type="EMBL" id="GAX90040.1"/>
    </source>
</evidence>
<name>A0A292YNK2_9BACL</name>
<dbReference type="InterPro" id="IPR036526">
    <property type="entry name" value="C-N_Hydrolase_sf"/>
</dbReference>
<organism evidence="1 2">
    <name type="scientific">Effusibacillus lacus</name>
    <dbReference type="NCBI Taxonomy" id="1348429"/>
    <lineage>
        <taxon>Bacteria</taxon>
        <taxon>Bacillati</taxon>
        <taxon>Bacillota</taxon>
        <taxon>Bacilli</taxon>
        <taxon>Bacillales</taxon>
        <taxon>Alicyclobacillaceae</taxon>
        <taxon>Effusibacillus</taxon>
    </lineage>
</organism>
<proteinExistence type="predicted"/>
<dbReference type="SUPFAM" id="SSF56317">
    <property type="entry name" value="Carbon-nitrogen hydrolase"/>
    <property type="match status" value="1"/>
</dbReference>
<keyword evidence="1" id="KW-0378">Hydrolase</keyword>
<dbReference type="GO" id="GO:0016787">
    <property type="term" value="F:hydrolase activity"/>
    <property type="evidence" value="ECO:0007669"/>
    <property type="project" value="UniProtKB-KW"/>
</dbReference>
<dbReference type="RefSeq" id="WP_131927772.1">
    <property type="nucleotide sequence ID" value="NZ_BDUF01000044.1"/>
</dbReference>
<protein>
    <submittedName>
        <fullName evidence="1">Acylamide amidohydrolase</fullName>
    </submittedName>
</protein>